<dbReference type="SUPFAM" id="SSF57667">
    <property type="entry name" value="beta-beta-alpha zinc fingers"/>
    <property type="match status" value="3"/>
</dbReference>
<dbReference type="PANTHER" id="PTHR16515:SF37">
    <property type="entry name" value="PR DOMAIN ZINC FINGER PROTEIN 2"/>
    <property type="match status" value="1"/>
</dbReference>
<dbReference type="AlphaFoldDB" id="A0AAW0NJF1"/>
<keyword evidence="1" id="KW-0479">Metal-binding</keyword>
<evidence type="ECO:0000313" key="5">
    <source>
        <dbReference type="EMBL" id="KAK7896683.1"/>
    </source>
</evidence>
<reference evidence="6" key="1">
    <citation type="submission" date="2024-04" db="EMBL/GenBank/DDBJ databases">
        <title>Salinicola lusitanus LLJ914,a marine bacterium isolated from the Okinawa Trough.</title>
        <authorList>
            <person name="Li J."/>
        </authorList>
    </citation>
    <scope>NUCLEOTIDE SEQUENCE [LARGE SCALE GENOMIC DNA]</scope>
</reference>
<evidence type="ECO:0000256" key="3">
    <source>
        <dbReference type="SAM" id="SignalP"/>
    </source>
</evidence>
<dbReference type="InterPro" id="IPR036236">
    <property type="entry name" value="Znf_C2H2_sf"/>
</dbReference>
<dbReference type="InterPro" id="IPR013087">
    <property type="entry name" value="Znf_C2H2_type"/>
</dbReference>
<feature type="domain" description="C2H2-type" evidence="4">
    <location>
        <begin position="114"/>
        <end position="142"/>
    </location>
</feature>
<evidence type="ECO:0000256" key="1">
    <source>
        <dbReference type="PROSITE-ProRule" id="PRU00042"/>
    </source>
</evidence>
<evidence type="ECO:0000259" key="4">
    <source>
        <dbReference type="PROSITE" id="PS50157"/>
    </source>
</evidence>
<feature type="domain" description="C2H2-type" evidence="4">
    <location>
        <begin position="279"/>
        <end position="308"/>
    </location>
</feature>
<dbReference type="InterPro" id="IPR050331">
    <property type="entry name" value="Zinc_finger"/>
</dbReference>
<dbReference type="PROSITE" id="PS50157">
    <property type="entry name" value="ZINC_FINGER_C2H2_2"/>
    <property type="match status" value="4"/>
</dbReference>
<comment type="caution">
    <text evidence="5">The sequence shown here is derived from an EMBL/GenBank/DDBJ whole genome shotgun (WGS) entry which is preliminary data.</text>
</comment>
<keyword evidence="6" id="KW-1185">Reference proteome</keyword>
<accession>A0AAW0NJF1</accession>
<feature type="chain" id="PRO_5044024531" description="C2H2-type domain-containing protein" evidence="3">
    <location>
        <begin position="19"/>
        <end position="463"/>
    </location>
</feature>
<dbReference type="Proteomes" id="UP001460270">
    <property type="component" value="Unassembled WGS sequence"/>
</dbReference>
<keyword evidence="3" id="KW-0732">Signal</keyword>
<dbReference type="GO" id="GO:0005634">
    <property type="term" value="C:nucleus"/>
    <property type="evidence" value="ECO:0007669"/>
    <property type="project" value="TreeGrafter"/>
</dbReference>
<keyword evidence="1" id="KW-0862">Zinc</keyword>
<dbReference type="GO" id="GO:0010468">
    <property type="term" value="P:regulation of gene expression"/>
    <property type="evidence" value="ECO:0007669"/>
    <property type="project" value="TreeGrafter"/>
</dbReference>
<dbReference type="PROSITE" id="PS00028">
    <property type="entry name" value="ZINC_FINGER_C2H2_1"/>
    <property type="match status" value="3"/>
</dbReference>
<dbReference type="SMART" id="SM00355">
    <property type="entry name" value="ZnF_C2H2"/>
    <property type="match status" value="5"/>
</dbReference>
<name>A0AAW0NJF1_9GOBI</name>
<dbReference type="EMBL" id="JBBPFD010000015">
    <property type="protein sequence ID" value="KAK7896683.1"/>
    <property type="molecule type" value="Genomic_DNA"/>
</dbReference>
<dbReference type="Gene3D" id="3.30.428.10">
    <property type="entry name" value="HIT-like"/>
    <property type="match status" value="1"/>
</dbReference>
<feature type="domain" description="C2H2-type" evidence="4">
    <location>
        <begin position="143"/>
        <end position="171"/>
    </location>
</feature>
<protein>
    <recommendedName>
        <fullName evidence="4">C2H2-type domain-containing protein</fullName>
    </recommendedName>
</protein>
<keyword evidence="1" id="KW-0863">Zinc-finger</keyword>
<organism evidence="5 6">
    <name type="scientific">Mugilogobius chulae</name>
    <name type="common">yellowstripe goby</name>
    <dbReference type="NCBI Taxonomy" id="88201"/>
    <lineage>
        <taxon>Eukaryota</taxon>
        <taxon>Metazoa</taxon>
        <taxon>Chordata</taxon>
        <taxon>Craniata</taxon>
        <taxon>Vertebrata</taxon>
        <taxon>Euteleostomi</taxon>
        <taxon>Actinopterygii</taxon>
        <taxon>Neopterygii</taxon>
        <taxon>Teleostei</taxon>
        <taxon>Neoteleostei</taxon>
        <taxon>Acanthomorphata</taxon>
        <taxon>Gobiaria</taxon>
        <taxon>Gobiiformes</taxon>
        <taxon>Gobioidei</taxon>
        <taxon>Gobiidae</taxon>
        <taxon>Gobionellinae</taxon>
        <taxon>Mugilogobius</taxon>
    </lineage>
</organism>
<sequence>MWILLLFVFSEESVLLSTSSILESSKASETSIVEPQVVVEPPKTKDIQEPDETVSETKKETTEIVEKVEKEEDLDDSQQQTFTKNFICNVCEKLFHSMKELGQHVADHAEKWPYKCEFCLLLFEKTADLLEHRSSLHGVGKTYVCSVCSKEFVYLCNVKQHQEELHPGQQCSHTEEEKGKLRPQNYNNTSKDNKLNVQVEAKVVKKEDVASDQLFTTIKIMTSNNSKLKGPDVRMGINQHYPSFKPPPFPYHNRSPATSHASATNFTTHNIPQTFSTAIRCTKCGKSFDNMPELHQHILVCANASDKRRYTPKKNPIPLRHFAKGQNGVLSTTNPTNGLNTEKMSAEAKIKLKVLTKRQKKLAQKQKAMSLSSAADVEMFVCPHCKREFTMRRSRTKHMAVCPKKPIEKRKDGVANENEQHQLKGLAVDKSKLQTSCITIRGYKQEASKGPRWTPFSPASGVN</sequence>
<dbReference type="PANTHER" id="PTHR16515">
    <property type="entry name" value="PR DOMAIN ZINC FINGER PROTEIN"/>
    <property type="match status" value="1"/>
</dbReference>
<feature type="region of interest" description="Disordered" evidence="2">
    <location>
        <begin position="166"/>
        <end position="191"/>
    </location>
</feature>
<dbReference type="GO" id="GO:0008270">
    <property type="term" value="F:zinc ion binding"/>
    <property type="evidence" value="ECO:0007669"/>
    <property type="project" value="UniProtKB-KW"/>
</dbReference>
<gene>
    <name evidence="5" type="ORF">WMY93_022008</name>
</gene>
<dbReference type="FunFam" id="3.30.160.60:FF:003271">
    <property type="entry name" value="PR domain-containing 2, with ZNF domain a"/>
    <property type="match status" value="1"/>
</dbReference>
<dbReference type="Pfam" id="PF13912">
    <property type="entry name" value="zf-C2H2_6"/>
    <property type="match status" value="1"/>
</dbReference>
<feature type="signal peptide" evidence="3">
    <location>
        <begin position="1"/>
        <end position="18"/>
    </location>
</feature>
<evidence type="ECO:0000313" key="6">
    <source>
        <dbReference type="Proteomes" id="UP001460270"/>
    </source>
</evidence>
<proteinExistence type="predicted"/>
<feature type="domain" description="C2H2-type" evidence="4">
    <location>
        <begin position="86"/>
        <end position="113"/>
    </location>
</feature>
<evidence type="ECO:0000256" key="2">
    <source>
        <dbReference type="SAM" id="MobiDB-lite"/>
    </source>
</evidence>
<dbReference type="Gene3D" id="3.30.160.60">
    <property type="entry name" value="Classic Zinc Finger"/>
    <property type="match status" value="1"/>
</dbReference>
<dbReference type="InterPro" id="IPR036265">
    <property type="entry name" value="HIT-like_sf"/>
</dbReference>